<dbReference type="SUPFAM" id="SSF49503">
    <property type="entry name" value="Cupredoxins"/>
    <property type="match status" value="1"/>
</dbReference>
<keyword evidence="12" id="KW-1133">Transmembrane helix</keyword>
<feature type="transmembrane region" description="Helical" evidence="12">
    <location>
        <begin position="41"/>
        <end position="66"/>
    </location>
</feature>
<dbReference type="GO" id="GO:0004129">
    <property type="term" value="F:cytochrome-c oxidase activity"/>
    <property type="evidence" value="ECO:0007669"/>
    <property type="project" value="UniProtKB-EC"/>
</dbReference>
<dbReference type="InterPro" id="IPR002429">
    <property type="entry name" value="CcO_II-like_C"/>
</dbReference>
<evidence type="ECO:0000256" key="3">
    <source>
        <dbReference type="ARBA" id="ARBA00022448"/>
    </source>
</evidence>
<dbReference type="InterPro" id="IPR036909">
    <property type="entry name" value="Cyt_c-like_dom_sf"/>
</dbReference>
<sequence precursor="true">MRRGAGRVVLLSIASALSGCSGVQSALSPSGVEALRIDPLFWTATGVSVAVTLMVVVLMALALYGPPRWRSWLGGDRVIIGGGVVLPIVVLTGLFIYGLFVMQAGAVRSAREGEATVTIIGKLWWWEVVYQGPDGEEIVSANELRLPAGRPVRLRLESDNVIHSFWAPQIAGKLDMIPGRTNEVVVEATAPGISRGQCAEYCGGAHALMAFYVVAMAPDEYDAWLAREAGPAPEPLTEGEARGRQVFLENGCGGCHQVRGTEARGRIGPDLTHVGSRMSLAAGMMPNDVDAFARWIVENQHIKPENKMPPFRQFGEEELTALAAYLDSLE</sequence>
<reference evidence="15" key="1">
    <citation type="submission" date="2006-06" db="EMBL/GenBank/DDBJ databases">
        <title>Complete sequence of chromosome of Chelativorans sp. BNC1.</title>
        <authorList>
            <consortium name="US DOE Joint Genome Institute"/>
            <person name="Copeland A."/>
            <person name="Lucas S."/>
            <person name="Lapidus A."/>
            <person name="Barry K."/>
            <person name="Detter J.C."/>
            <person name="Glavina del Rio T."/>
            <person name="Hammon N."/>
            <person name="Israni S."/>
            <person name="Dalin E."/>
            <person name="Tice H."/>
            <person name="Pitluck S."/>
            <person name="Chertkov O."/>
            <person name="Brettin T."/>
            <person name="Bruce D."/>
            <person name="Han C."/>
            <person name="Tapia R."/>
            <person name="Gilna P."/>
            <person name="Schmutz J."/>
            <person name="Larimer F."/>
            <person name="Land M."/>
            <person name="Hauser L."/>
            <person name="Kyrpides N."/>
            <person name="Mikhailova N."/>
            <person name="Richardson P."/>
        </authorList>
    </citation>
    <scope>NUCLEOTIDE SEQUENCE</scope>
    <source>
        <strain evidence="15">BNC1</strain>
    </source>
</reference>
<dbReference type="GO" id="GO:0016020">
    <property type="term" value="C:membrane"/>
    <property type="evidence" value="ECO:0007669"/>
    <property type="project" value="UniProtKB-SubCell"/>
</dbReference>
<dbReference type="InterPro" id="IPR045187">
    <property type="entry name" value="CcO_II"/>
</dbReference>
<evidence type="ECO:0000256" key="5">
    <source>
        <dbReference type="ARBA" id="ARBA00022723"/>
    </source>
</evidence>
<dbReference type="STRING" id="266779.Meso_2792"/>
<keyword evidence="12" id="KW-0812">Transmembrane</keyword>
<dbReference type="AlphaFoldDB" id="Q11EK7"/>
<keyword evidence="8" id="KW-0186">Copper</keyword>
<dbReference type="InterPro" id="IPR009056">
    <property type="entry name" value="Cyt_c-like_dom"/>
</dbReference>
<evidence type="ECO:0000256" key="8">
    <source>
        <dbReference type="ARBA" id="ARBA00023008"/>
    </source>
</evidence>
<evidence type="ECO:0000256" key="1">
    <source>
        <dbReference type="ARBA" id="ARBA00004370"/>
    </source>
</evidence>
<feature type="domain" description="Cytochrome c" evidence="14">
    <location>
        <begin position="238"/>
        <end position="330"/>
    </location>
</feature>
<dbReference type="Gene3D" id="2.60.40.420">
    <property type="entry name" value="Cupredoxins - blue copper proteins"/>
    <property type="match status" value="1"/>
</dbReference>
<dbReference type="PROSITE" id="PS50857">
    <property type="entry name" value="COX2_CUA"/>
    <property type="match status" value="1"/>
</dbReference>
<dbReference type="PROSITE" id="PS00078">
    <property type="entry name" value="COX2"/>
    <property type="match status" value="1"/>
</dbReference>
<dbReference type="GO" id="GO:0042773">
    <property type="term" value="P:ATP synthesis coupled electron transport"/>
    <property type="evidence" value="ECO:0007669"/>
    <property type="project" value="TreeGrafter"/>
</dbReference>
<evidence type="ECO:0000259" key="14">
    <source>
        <dbReference type="PROSITE" id="PS51007"/>
    </source>
</evidence>
<comment type="subcellular location">
    <subcellularLocation>
        <location evidence="1">Membrane</location>
    </subcellularLocation>
</comment>
<dbReference type="SUPFAM" id="SSF46626">
    <property type="entry name" value="Cytochrome c"/>
    <property type="match status" value="1"/>
</dbReference>
<keyword evidence="6" id="KW-0249">Electron transport</keyword>
<dbReference type="eggNOG" id="COG2010">
    <property type="taxonomic scope" value="Bacteria"/>
</dbReference>
<dbReference type="PROSITE" id="PS51257">
    <property type="entry name" value="PROKAR_LIPOPROTEIN"/>
    <property type="match status" value="1"/>
</dbReference>
<proteinExistence type="inferred from homology"/>
<comment type="similarity">
    <text evidence="2">Belongs to the cytochrome c oxidase subunit 2 family.</text>
</comment>
<evidence type="ECO:0000256" key="4">
    <source>
        <dbReference type="ARBA" id="ARBA00022617"/>
    </source>
</evidence>
<evidence type="ECO:0000256" key="6">
    <source>
        <dbReference type="ARBA" id="ARBA00022982"/>
    </source>
</evidence>
<evidence type="ECO:0000313" key="15">
    <source>
        <dbReference type="EMBL" id="ABG64168.1"/>
    </source>
</evidence>
<feature type="transmembrane region" description="Helical" evidence="12">
    <location>
        <begin position="78"/>
        <end position="100"/>
    </location>
</feature>
<dbReference type="InterPro" id="IPR034236">
    <property type="entry name" value="CuRO_CcO_Caa3_II"/>
</dbReference>
<dbReference type="HOGENOM" id="CLU_036876_1_1_5"/>
<protein>
    <submittedName>
        <fullName evidence="15">Cytochrome c oxidase, subunit II</fullName>
    </submittedName>
</protein>
<organism evidence="15">
    <name type="scientific">Chelativorans sp. (strain BNC1)</name>
    <dbReference type="NCBI Taxonomy" id="266779"/>
    <lineage>
        <taxon>Bacteria</taxon>
        <taxon>Pseudomonadati</taxon>
        <taxon>Pseudomonadota</taxon>
        <taxon>Alphaproteobacteria</taxon>
        <taxon>Hyphomicrobiales</taxon>
        <taxon>Phyllobacteriaceae</taxon>
        <taxon>Chelativorans</taxon>
    </lineage>
</organism>
<keyword evidence="5 11" id="KW-0479">Metal-binding</keyword>
<evidence type="ECO:0000256" key="7">
    <source>
        <dbReference type="ARBA" id="ARBA00023004"/>
    </source>
</evidence>
<dbReference type="EMBL" id="CP000390">
    <property type="protein sequence ID" value="ABG64168.1"/>
    <property type="molecule type" value="Genomic_DNA"/>
</dbReference>
<keyword evidence="4 11" id="KW-0349">Heme</keyword>
<dbReference type="Pfam" id="PF00034">
    <property type="entry name" value="Cytochrom_C"/>
    <property type="match status" value="1"/>
</dbReference>
<dbReference type="OrthoDB" id="9781261at2"/>
<comment type="catalytic activity">
    <reaction evidence="10">
        <text>4 Fe(II)-[cytochrome c] + O2 + 8 H(+)(in) = 4 Fe(III)-[cytochrome c] + 2 H2O + 4 H(+)(out)</text>
        <dbReference type="Rhea" id="RHEA:11436"/>
        <dbReference type="Rhea" id="RHEA-COMP:10350"/>
        <dbReference type="Rhea" id="RHEA-COMP:14399"/>
        <dbReference type="ChEBI" id="CHEBI:15377"/>
        <dbReference type="ChEBI" id="CHEBI:15378"/>
        <dbReference type="ChEBI" id="CHEBI:15379"/>
        <dbReference type="ChEBI" id="CHEBI:29033"/>
        <dbReference type="ChEBI" id="CHEBI:29034"/>
        <dbReference type="EC" id="7.1.1.9"/>
    </reaction>
</comment>
<keyword evidence="7 11" id="KW-0408">Iron</keyword>
<dbReference type="GO" id="GO:0020037">
    <property type="term" value="F:heme binding"/>
    <property type="evidence" value="ECO:0007669"/>
    <property type="project" value="InterPro"/>
</dbReference>
<evidence type="ECO:0000256" key="10">
    <source>
        <dbReference type="ARBA" id="ARBA00047816"/>
    </source>
</evidence>
<dbReference type="PANTHER" id="PTHR22888">
    <property type="entry name" value="CYTOCHROME C OXIDASE, SUBUNIT II"/>
    <property type="match status" value="1"/>
</dbReference>
<evidence type="ECO:0000259" key="13">
    <source>
        <dbReference type="PROSITE" id="PS50857"/>
    </source>
</evidence>
<evidence type="ECO:0000256" key="11">
    <source>
        <dbReference type="PROSITE-ProRule" id="PRU00433"/>
    </source>
</evidence>
<evidence type="ECO:0000256" key="9">
    <source>
        <dbReference type="ARBA" id="ARBA00023136"/>
    </source>
</evidence>
<keyword evidence="3" id="KW-0813">Transport</keyword>
<dbReference type="KEGG" id="mes:Meso_2792"/>
<dbReference type="Pfam" id="PF00116">
    <property type="entry name" value="COX2"/>
    <property type="match status" value="1"/>
</dbReference>
<keyword evidence="9 12" id="KW-0472">Membrane</keyword>
<evidence type="ECO:0000256" key="2">
    <source>
        <dbReference type="ARBA" id="ARBA00007866"/>
    </source>
</evidence>
<name>Q11EK7_CHESB</name>
<dbReference type="PANTHER" id="PTHR22888:SF9">
    <property type="entry name" value="CYTOCHROME C OXIDASE SUBUNIT 2"/>
    <property type="match status" value="1"/>
</dbReference>
<gene>
    <name evidence="15" type="ordered locus">Meso_2792</name>
</gene>
<dbReference type="PROSITE" id="PS51007">
    <property type="entry name" value="CYTC"/>
    <property type="match status" value="1"/>
</dbReference>
<dbReference type="CDD" id="cd04213">
    <property type="entry name" value="CuRO_CcO_Caa3_II"/>
    <property type="match status" value="1"/>
</dbReference>
<dbReference type="InterPro" id="IPR008972">
    <property type="entry name" value="Cupredoxin"/>
</dbReference>
<evidence type="ECO:0000256" key="12">
    <source>
        <dbReference type="SAM" id="Phobius"/>
    </source>
</evidence>
<dbReference type="InterPro" id="IPR001505">
    <property type="entry name" value="Copper_CuA"/>
</dbReference>
<accession>Q11EK7</accession>
<feature type="domain" description="Cytochrome oxidase subunit II copper A binding" evidence="13">
    <location>
        <begin position="112"/>
        <end position="227"/>
    </location>
</feature>
<dbReference type="GO" id="GO:0005507">
    <property type="term" value="F:copper ion binding"/>
    <property type="evidence" value="ECO:0007669"/>
    <property type="project" value="InterPro"/>
</dbReference>
<dbReference type="eggNOG" id="COG1622">
    <property type="taxonomic scope" value="Bacteria"/>
</dbReference>